<proteinExistence type="predicted"/>
<dbReference type="STRING" id="915059.NH26_16865"/>
<dbReference type="AlphaFoldDB" id="A0A1S1Z5N3"/>
<evidence type="ECO:0008006" key="3">
    <source>
        <dbReference type="Google" id="ProtNLM"/>
    </source>
</evidence>
<keyword evidence="2" id="KW-1185">Reference proteome</keyword>
<sequence>MSTISFSQNQPEKNEASKGYNSSHAWLINAGFGFSNHGVPIYIGGEYNGFHPDISVGGVFSYHNRWDNKHNNSAWTLSALGNYHFNRLLNLTSEWDLYAGANVGFYGYSHNATGFGGGIQIGGRWFITDVIGLNLQFGGGTVSGGQFGISIRL</sequence>
<dbReference type="Gene3D" id="2.40.160.20">
    <property type="match status" value="1"/>
</dbReference>
<protein>
    <recommendedName>
        <fullName evidence="3">Outer membrane protein beta-barrel domain-containing protein</fullName>
    </recommendedName>
</protein>
<organism evidence="1 2">
    <name type="scientific">Flammeovirga pacifica</name>
    <dbReference type="NCBI Taxonomy" id="915059"/>
    <lineage>
        <taxon>Bacteria</taxon>
        <taxon>Pseudomonadati</taxon>
        <taxon>Bacteroidota</taxon>
        <taxon>Cytophagia</taxon>
        <taxon>Cytophagales</taxon>
        <taxon>Flammeovirgaceae</taxon>
        <taxon>Flammeovirga</taxon>
    </lineage>
</organism>
<reference evidence="1 2" key="1">
    <citation type="journal article" date="2012" name="Int. J. Syst. Evol. Microbiol.">
        <title>Flammeovirga pacifica sp. nov., isolated from deep-sea sediment.</title>
        <authorList>
            <person name="Xu H."/>
            <person name="Fu Y."/>
            <person name="Yang N."/>
            <person name="Ding Z."/>
            <person name="Lai Q."/>
            <person name="Zeng R."/>
        </authorList>
    </citation>
    <scope>NUCLEOTIDE SEQUENCE [LARGE SCALE GENOMIC DNA]</scope>
    <source>
        <strain evidence="2">DSM 24597 / LMG 26175 / WPAGA1</strain>
    </source>
</reference>
<accession>A0A1S1Z5N3</accession>
<dbReference type="Proteomes" id="UP000179797">
    <property type="component" value="Unassembled WGS sequence"/>
</dbReference>
<dbReference type="EMBL" id="JRYR02000001">
    <property type="protein sequence ID" value="OHX68606.1"/>
    <property type="molecule type" value="Genomic_DNA"/>
</dbReference>
<evidence type="ECO:0000313" key="1">
    <source>
        <dbReference type="EMBL" id="OHX68606.1"/>
    </source>
</evidence>
<comment type="caution">
    <text evidence="1">The sequence shown here is derived from an EMBL/GenBank/DDBJ whole genome shotgun (WGS) entry which is preliminary data.</text>
</comment>
<evidence type="ECO:0000313" key="2">
    <source>
        <dbReference type="Proteomes" id="UP000179797"/>
    </source>
</evidence>
<gene>
    <name evidence="1" type="ORF">NH26_16865</name>
</gene>
<name>A0A1S1Z5N3_FLAPC</name>